<feature type="region of interest" description="Disordered" evidence="1">
    <location>
        <begin position="148"/>
        <end position="168"/>
    </location>
</feature>
<evidence type="ECO:0000313" key="3">
    <source>
        <dbReference type="EMBL" id="CAG8636151.1"/>
    </source>
</evidence>
<gene>
    <name evidence="3" type="ORF">ALEPTO_LOCUS9548</name>
</gene>
<dbReference type="EMBL" id="CAJVPS010007580">
    <property type="protein sequence ID" value="CAG8636151.1"/>
    <property type="molecule type" value="Genomic_DNA"/>
</dbReference>
<evidence type="ECO:0000256" key="1">
    <source>
        <dbReference type="SAM" id="MobiDB-lite"/>
    </source>
</evidence>
<dbReference type="OrthoDB" id="10052172at2759"/>
<evidence type="ECO:0000313" key="4">
    <source>
        <dbReference type="Proteomes" id="UP000789508"/>
    </source>
</evidence>
<reference evidence="3" key="1">
    <citation type="submission" date="2021-06" db="EMBL/GenBank/DDBJ databases">
        <authorList>
            <person name="Kallberg Y."/>
            <person name="Tangrot J."/>
            <person name="Rosling A."/>
        </authorList>
    </citation>
    <scope>NUCLEOTIDE SEQUENCE</scope>
    <source>
        <strain evidence="3">FL130A</strain>
    </source>
</reference>
<proteinExistence type="predicted"/>
<organism evidence="3 4">
    <name type="scientific">Ambispora leptoticha</name>
    <dbReference type="NCBI Taxonomy" id="144679"/>
    <lineage>
        <taxon>Eukaryota</taxon>
        <taxon>Fungi</taxon>
        <taxon>Fungi incertae sedis</taxon>
        <taxon>Mucoromycota</taxon>
        <taxon>Glomeromycotina</taxon>
        <taxon>Glomeromycetes</taxon>
        <taxon>Archaeosporales</taxon>
        <taxon>Ambisporaceae</taxon>
        <taxon>Ambispora</taxon>
    </lineage>
</organism>
<dbReference type="Proteomes" id="UP000789508">
    <property type="component" value="Unassembled WGS sequence"/>
</dbReference>
<sequence>MTSPKGEIKVKKEDLKVGQRVRYHPVGLAMQTTDGIIKEIITEPEIAGRQHETHHRVAHDKGQQSRIKLNNIKVGQYVIYHPIGSTQQTAEGIVKEIITADEVAGQAHRTVHATPEHPRVLIENLHTHKETAYKPESIERIISEEEAMNLAGSKRGRGKKVSEADDED</sequence>
<dbReference type="Pfam" id="PF11160">
    <property type="entry name" value="Hva1_TUDOR"/>
    <property type="match status" value="1"/>
</dbReference>
<name>A0A9N9DDJ0_9GLOM</name>
<accession>A0A9N9DDJ0</accession>
<dbReference type="InterPro" id="IPR021331">
    <property type="entry name" value="Hva1_TUDOR"/>
</dbReference>
<evidence type="ECO:0000259" key="2">
    <source>
        <dbReference type="Pfam" id="PF11160"/>
    </source>
</evidence>
<comment type="caution">
    <text evidence="3">The sequence shown here is derived from an EMBL/GenBank/DDBJ whole genome shotgun (WGS) entry which is preliminary data.</text>
</comment>
<feature type="domain" description="Hypervirulence associated protein TUDOR" evidence="2">
    <location>
        <begin position="75"/>
        <end position="138"/>
    </location>
</feature>
<protein>
    <submittedName>
        <fullName evidence="3">5205_t:CDS:1</fullName>
    </submittedName>
</protein>
<keyword evidence="4" id="KW-1185">Reference proteome</keyword>
<dbReference type="AlphaFoldDB" id="A0A9N9DDJ0"/>